<dbReference type="CDD" id="cd00364">
    <property type="entry name" value="Ribosomal_uS17"/>
    <property type="match status" value="1"/>
</dbReference>
<evidence type="ECO:0000256" key="6">
    <source>
        <dbReference type="HAMAP-Rule" id="MF_01345"/>
    </source>
</evidence>
<evidence type="ECO:0000256" key="4">
    <source>
        <dbReference type="ARBA" id="ARBA00022980"/>
    </source>
</evidence>
<dbReference type="NCBIfam" id="TIGR03635">
    <property type="entry name" value="uS17_bact"/>
    <property type="match status" value="1"/>
</dbReference>
<gene>
    <name evidence="6" type="primary">rpsQ</name>
</gene>
<dbReference type="NCBIfam" id="NF004123">
    <property type="entry name" value="PRK05610.1"/>
    <property type="match status" value="1"/>
</dbReference>
<name>A0A0H4T0V0_9BACT</name>
<dbReference type="PRINTS" id="PR00973">
    <property type="entry name" value="RIBOSOMALS17"/>
</dbReference>
<evidence type="ECO:0000256" key="1">
    <source>
        <dbReference type="ARBA" id="ARBA00010254"/>
    </source>
</evidence>
<proteinExistence type="inferred from homology"/>
<reference evidence="8" key="1">
    <citation type="journal article" date="2015" name="ISME J.">
        <title>Aquifer environment selects for microbial species cohorts in sediment and groundwater.</title>
        <authorList>
            <person name="Hug L.A."/>
            <person name="Thomas B.C."/>
            <person name="Brown C.T."/>
            <person name="Frischkorn K.R."/>
            <person name="Williams K.H."/>
            <person name="Tringe S.G."/>
            <person name="Banfield J.F."/>
        </authorList>
    </citation>
    <scope>NUCLEOTIDE SEQUENCE</scope>
</reference>
<keyword evidence="2 6" id="KW-0699">rRNA-binding</keyword>
<dbReference type="Gene3D" id="2.40.50.140">
    <property type="entry name" value="Nucleic acid-binding proteins"/>
    <property type="match status" value="1"/>
</dbReference>
<dbReference type="Pfam" id="PF00366">
    <property type="entry name" value="Ribosomal_S17"/>
    <property type="match status" value="1"/>
</dbReference>
<evidence type="ECO:0000256" key="3">
    <source>
        <dbReference type="ARBA" id="ARBA00022884"/>
    </source>
</evidence>
<dbReference type="GO" id="GO:0019843">
    <property type="term" value="F:rRNA binding"/>
    <property type="evidence" value="ECO:0007669"/>
    <property type="project" value="UniProtKB-UniRule"/>
</dbReference>
<dbReference type="HAMAP" id="MF_01345_B">
    <property type="entry name" value="Ribosomal_uS17_B"/>
    <property type="match status" value="1"/>
</dbReference>
<dbReference type="AlphaFoldDB" id="A0A0H4T0V0"/>
<comment type="subunit">
    <text evidence="6">Part of the 30S ribosomal subunit.</text>
</comment>
<comment type="function">
    <text evidence="6">One of the primary rRNA binding proteins, it binds specifically to the 5'-end of 16S ribosomal RNA.</text>
</comment>
<keyword evidence="5 6" id="KW-0687">Ribonucleoprotein</keyword>
<organism evidence="8">
    <name type="scientific">uncultured Nitrospirae bacterium Rifle_16ft_4_minimus_14985</name>
    <dbReference type="NCBI Taxonomy" id="1665124"/>
    <lineage>
        <taxon>Bacteria</taxon>
        <taxon>Pseudomonadati</taxon>
        <taxon>Nitrospirota</taxon>
        <taxon>environmental samples</taxon>
    </lineage>
</organism>
<keyword evidence="3 6" id="KW-0694">RNA-binding</keyword>
<sequence length="98" mass="11175">MSNDVAKAPKSVVGQVVSNKMQKTVVVEVEWTITHPKYKKVVRRTTRYMAHDEHGCGIGDRVQLTETRPLSKRKRWRVVLIVERSARPVPVLEEPVAS</sequence>
<dbReference type="GO" id="GO:0003735">
    <property type="term" value="F:structural constituent of ribosome"/>
    <property type="evidence" value="ECO:0007669"/>
    <property type="project" value="UniProtKB-UniRule"/>
</dbReference>
<dbReference type="GO" id="GO:0022627">
    <property type="term" value="C:cytosolic small ribosomal subunit"/>
    <property type="evidence" value="ECO:0007669"/>
    <property type="project" value="UniProtKB-UniRule"/>
</dbReference>
<dbReference type="InterPro" id="IPR019984">
    <property type="entry name" value="Ribosomal_uS17_bact/chlr"/>
</dbReference>
<comment type="similarity">
    <text evidence="1 6 7">Belongs to the universal ribosomal protein uS17 family.</text>
</comment>
<keyword evidence="4 6" id="KW-0689">Ribosomal protein</keyword>
<dbReference type="PANTHER" id="PTHR10744">
    <property type="entry name" value="40S RIBOSOMAL PROTEIN S11 FAMILY MEMBER"/>
    <property type="match status" value="1"/>
</dbReference>
<dbReference type="SUPFAM" id="SSF50249">
    <property type="entry name" value="Nucleic acid-binding proteins"/>
    <property type="match status" value="1"/>
</dbReference>
<dbReference type="EMBL" id="KT006953">
    <property type="protein sequence ID" value="AKQ01176.1"/>
    <property type="molecule type" value="Genomic_DNA"/>
</dbReference>
<dbReference type="GO" id="GO:0006412">
    <property type="term" value="P:translation"/>
    <property type="evidence" value="ECO:0007669"/>
    <property type="project" value="UniProtKB-UniRule"/>
</dbReference>
<evidence type="ECO:0000313" key="8">
    <source>
        <dbReference type="EMBL" id="AKQ01176.1"/>
    </source>
</evidence>
<dbReference type="InterPro" id="IPR019979">
    <property type="entry name" value="Ribosomal_uS17_CS"/>
</dbReference>
<dbReference type="PANTHER" id="PTHR10744:SF1">
    <property type="entry name" value="SMALL RIBOSOMAL SUBUNIT PROTEIN US17M"/>
    <property type="match status" value="1"/>
</dbReference>
<evidence type="ECO:0000256" key="7">
    <source>
        <dbReference type="RuleBase" id="RU003872"/>
    </source>
</evidence>
<protein>
    <recommendedName>
        <fullName evidence="6">Small ribosomal subunit protein uS17</fullName>
    </recommendedName>
</protein>
<dbReference type="PROSITE" id="PS00056">
    <property type="entry name" value="RIBOSOMAL_S17"/>
    <property type="match status" value="1"/>
</dbReference>
<evidence type="ECO:0000256" key="2">
    <source>
        <dbReference type="ARBA" id="ARBA00022730"/>
    </source>
</evidence>
<dbReference type="InterPro" id="IPR000266">
    <property type="entry name" value="Ribosomal_uS17"/>
</dbReference>
<evidence type="ECO:0000256" key="5">
    <source>
        <dbReference type="ARBA" id="ARBA00023274"/>
    </source>
</evidence>
<dbReference type="InterPro" id="IPR012340">
    <property type="entry name" value="NA-bd_OB-fold"/>
</dbReference>
<accession>A0A0H4T0V0</accession>